<name>A0A098E6M1_9ZZZZ</name>
<evidence type="ECO:0000313" key="2">
    <source>
        <dbReference type="EMBL" id="CEG11059.1"/>
    </source>
</evidence>
<dbReference type="InterPro" id="IPR002559">
    <property type="entry name" value="Transposase_11"/>
</dbReference>
<proteinExistence type="predicted"/>
<feature type="domain" description="Transposase IS4-like" evidence="1">
    <location>
        <begin position="137"/>
        <end position="303"/>
    </location>
</feature>
<dbReference type="GO" id="GO:0003677">
    <property type="term" value="F:DNA binding"/>
    <property type="evidence" value="ECO:0007669"/>
    <property type="project" value="InterPro"/>
</dbReference>
<dbReference type="SUPFAM" id="SSF53098">
    <property type="entry name" value="Ribonuclease H-like"/>
    <property type="match status" value="1"/>
</dbReference>
<dbReference type="Pfam" id="PF01609">
    <property type="entry name" value="DDE_Tnp_1"/>
    <property type="match status" value="1"/>
</dbReference>
<sequence>MVGEIGRQNLIPQYCQYLLSSQINYTLTNFADHIEGISHDVINRQLGKEKITPKVVWENVKNKIVVSENGCIIFDDSVMDKRYSNKIELVRRQYSGNEHGVVKGIGVVNCVYVNPDTRQFWIIDFRIYDPGGDGQSKLKHVEEMLNGVVFQKKLPFREVLMDSWYAEKNIMLLIDSINKRFYCPLKKNRLVDDSGGVEKYKNIEKLGWSEIEKKEGKLVKIKKFPGDYKVKLFRVIVSKDKTEYVATNDISQCSTNATKDKCGIRWKIEEFHRELKQTTGVEGCECRKQRIQRNHIACCMLVWVTLKDYAYKCKKTIYQLKKGLLHNYLINELKNPRISVCLA</sequence>
<dbReference type="GO" id="GO:0004803">
    <property type="term" value="F:transposase activity"/>
    <property type="evidence" value="ECO:0007669"/>
    <property type="project" value="InterPro"/>
</dbReference>
<evidence type="ECO:0000259" key="1">
    <source>
        <dbReference type="Pfam" id="PF01609"/>
    </source>
</evidence>
<dbReference type="AlphaFoldDB" id="A0A098E6M1"/>
<dbReference type="EMBL" id="CCXY01000009">
    <property type="protein sequence ID" value="CEG11059.1"/>
    <property type="molecule type" value="Genomic_DNA"/>
</dbReference>
<gene>
    <name evidence="2" type="ORF">MSIBF_A1060005</name>
</gene>
<protein>
    <submittedName>
        <fullName evidence="2">Transposase</fullName>
    </submittedName>
</protein>
<reference evidence="2" key="1">
    <citation type="submission" date="2014-09" db="EMBL/GenBank/DDBJ databases">
        <authorList>
            <person name="Probst J Alexander"/>
        </authorList>
    </citation>
    <scope>NUCLEOTIDE SEQUENCE</scope>
</reference>
<dbReference type="GO" id="GO:0006313">
    <property type="term" value="P:DNA transposition"/>
    <property type="evidence" value="ECO:0007669"/>
    <property type="project" value="InterPro"/>
</dbReference>
<organism evidence="2">
    <name type="scientific">groundwater metagenome</name>
    <dbReference type="NCBI Taxonomy" id="717931"/>
    <lineage>
        <taxon>unclassified sequences</taxon>
        <taxon>metagenomes</taxon>
        <taxon>ecological metagenomes</taxon>
    </lineage>
</organism>
<accession>A0A098E6M1</accession>
<dbReference type="InterPro" id="IPR012337">
    <property type="entry name" value="RNaseH-like_sf"/>
</dbReference>